<accession>A0A212PRR5</accession>
<dbReference type="InterPro" id="IPR018272">
    <property type="entry name" value="PRANC_domain"/>
</dbReference>
<organismHost>
    <name type="scientific">Mus musculus</name>
    <name type="common">Mouse</name>
    <dbReference type="NCBI Taxonomy" id="10090"/>
</organismHost>
<feature type="domain" description="PRANC" evidence="1">
    <location>
        <begin position="1"/>
        <end position="50"/>
    </location>
</feature>
<organismHost>
    <name type="scientific">Felis catus</name>
    <name type="common">Cat</name>
    <name type="synonym">Felis silvestris catus</name>
    <dbReference type="NCBI Taxonomy" id="9685"/>
</organismHost>
<name>A0A212PRR5_COWPX</name>
<organismHost>
    <name type="scientific">Bos taurus</name>
    <name type="common">Bovine</name>
    <dbReference type="NCBI Taxonomy" id="9913"/>
</organismHost>
<organismHost>
    <name type="scientific">Apodemus sylvaticus</name>
    <name type="common">European woodmouse</name>
    <dbReference type="NCBI Taxonomy" id="10129"/>
</organismHost>
<proteinExistence type="predicted"/>
<dbReference type="Proteomes" id="UP000269844">
    <property type="component" value="Segment"/>
</dbReference>
<organismHost>
    <name type="scientific">Loxodonta africana</name>
    <name type="common">African elephant</name>
    <dbReference type="NCBI Taxonomy" id="9785"/>
</organismHost>
<evidence type="ECO:0000259" key="1">
    <source>
        <dbReference type="Pfam" id="PF09372"/>
    </source>
</evidence>
<dbReference type="Pfam" id="PF09372">
    <property type="entry name" value="PRANC"/>
    <property type="match status" value="1"/>
</dbReference>
<organismHost>
    <name type="scientific">Myodes glareolus</name>
    <name type="common">Bank vole</name>
    <name type="synonym">Clethrionomys glareolus</name>
    <dbReference type="NCBI Taxonomy" id="447135"/>
</organismHost>
<evidence type="ECO:0000313" key="2">
    <source>
        <dbReference type="EMBL" id="SNB49528.1"/>
    </source>
</evidence>
<gene>
    <name evidence="2" type="primary">CPXV220</name>
</gene>
<organism evidence="2">
    <name type="scientific">Cowpox virus</name>
    <name type="common">CPV</name>
    <dbReference type="NCBI Taxonomy" id="10243"/>
    <lineage>
        <taxon>Viruses</taxon>
        <taxon>Varidnaviria</taxon>
        <taxon>Bamfordvirae</taxon>
        <taxon>Nucleocytoviricota</taxon>
        <taxon>Pokkesviricetes</taxon>
        <taxon>Chitovirales</taxon>
        <taxon>Poxviridae</taxon>
        <taxon>Chordopoxvirinae</taxon>
        <taxon>Orthopoxvirus</taxon>
        <taxon>Orthopoxvirus cowpox</taxon>
    </lineage>
</organism>
<organismHost>
    <name type="scientific">Microtus agrestis</name>
    <name type="common">Short-tailed field vole</name>
    <dbReference type="NCBI Taxonomy" id="29092"/>
</organismHost>
<reference evidence="2" key="1">
    <citation type="submission" date="2017-06" db="EMBL/GenBank/DDBJ databases">
        <authorList>
            <person name="Kim H.J."/>
            <person name="Triplett B.A."/>
        </authorList>
    </citation>
    <scope>NUCLEOTIDE SEQUENCE</scope>
    <source>
        <strain evidence="2">Ger/2007/Vole</strain>
    </source>
</reference>
<protein>
    <submittedName>
        <fullName evidence="2">CPXV220 protein</fullName>
    </submittedName>
</protein>
<sequence length="63" mass="7559">MKRKYKLINTVIDKIYSISSVDNNKLSLLPPEIIREIISKLSEYDLNTILYGRNHLKHYYKFN</sequence>
<dbReference type="EMBL" id="LT896722">
    <property type="protein sequence ID" value="SNB49528.1"/>
    <property type="molecule type" value="Genomic_DNA"/>
</dbReference>
<organismHost>
    <name type="scientific">Homo sapiens</name>
    <name type="common">Human</name>
    <dbReference type="NCBI Taxonomy" id="9606"/>
</organismHost>